<dbReference type="InterPro" id="IPR001509">
    <property type="entry name" value="Epimerase_deHydtase"/>
</dbReference>
<gene>
    <name evidence="3" type="ORF">GCM10010517_42160</name>
</gene>
<feature type="domain" description="NAD-dependent epimerase/dehydratase" evidence="2">
    <location>
        <begin position="31"/>
        <end position="197"/>
    </location>
</feature>
<name>A0ABN3VZS3_9ACTN</name>
<protein>
    <submittedName>
        <fullName evidence="3">NAD(P)-dependent oxidoreductase</fullName>
    </submittedName>
</protein>
<keyword evidence="4" id="KW-1185">Reference proteome</keyword>
<proteinExistence type="predicted"/>
<reference evidence="3 4" key="1">
    <citation type="journal article" date="2019" name="Int. J. Syst. Evol. Microbiol.">
        <title>The Global Catalogue of Microorganisms (GCM) 10K type strain sequencing project: providing services to taxonomists for standard genome sequencing and annotation.</title>
        <authorList>
            <consortium name="The Broad Institute Genomics Platform"/>
            <consortium name="The Broad Institute Genome Sequencing Center for Infectious Disease"/>
            <person name="Wu L."/>
            <person name="Ma J."/>
        </authorList>
    </citation>
    <scope>NUCLEOTIDE SEQUENCE [LARGE SCALE GENOMIC DNA]</scope>
    <source>
        <strain evidence="3 4">JCM 6242</strain>
    </source>
</reference>
<sequence>MFTSETELEDRLAAPSAGLVADLAAGSGDLVVLGAGGKMGPSLCRLARRGLDAAGRHGDRVYAVSRWSDPAAAAALAKDGVEIVPSDLLGGDLSGLPDAADVVFMVGAKFGTSSAPYQAWVVNAALPARVAERYAGARIAAFSTGNVYPLVPVASGGSSEDDPVGPVGEYAMSCLGRERIFEHGAAARGTRVAILRLNYAVDLRYGVLADIGRAVLAGEPVDVTTGHVNVVWQGYANEVALRALNHASAEPFVLNLTGPETASVRRIAAAFAGRFASGGAGAPRNSPEAGTGTGTGAADGTSTGSAAGAGSGSAAGASTGSAAGSGAVIVGREAETALLSDATRCHRLFGYPEVPLGTLIDWQAAWLRAGLPTSGKPTKFAVRDGRF</sequence>
<organism evidence="3 4">
    <name type="scientific">Streptosporangium fragile</name>
    <dbReference type="NCBI Taxonomy" id="46186"/>
    <lineage>
        <taxon>Bacteria</taxon>
        <taxon>Bacillati</taxon>
        <taxon>Actinomycetota</taxon>
        <taxon>Actinomycetes</taxon>
        <taxon>Streptosporangiales</taxon>
        <taxon>Streptosporangiaceae</taxon>
        <taxon>Streptosporangium</taxon>
    </lineage>
</organism>
<dbReference type="EMBL" id="BAAAVI010000029">
    <property type="protein sequence ID" value="GAA2879725.1"/>
    <property type="molecule type" value="Genomic_DNA"/>
</dbReference>
<dbReference type="Proteomes" id="UP001500831">
    <property type="component" value="Unassembled WGS sequence"/>
</dbReference>
<evidence type="ECO:0000256" key="1">
    <source>
        <dbReference type="SAM" id="MobiDB-lite"/>
    </source>
</evidence>
<comment type="caution">
    <text evidence="3">The sequence shown here is derived from an EMBL/GenBank/DDBJ whole genome shotgun (WGS) entry which is preliminary data.</text>
</comment>
<dbReference type="Pfam" id="PF01370">
    <property type="entry name" value="Epimerase"/>
    <property type="match status" value="1"/>
</dbReference>
<evidence type="ECO:0000259" key="2">
    <source>
        <dbReference type="Pfam" id="PF01370"/>
    </source>
</evidence>
<evidence type="ECO:0000313" key="4">
    <source>
        <dbReference type="Proteomes" id="UP001500831"/>
    </source>
</evidence>
<dbReference type="Gene3D" id="3.40.50.720">
    <property type="entry name" value="NAD(P)-binding Rossmann-like Domain"/>
    <property type="match status" value="1"/>
</dbReference>
<feature type="region of interest" description="Disordered" evidence="1">
    <location>
        <begin position="278"/>
        <end position="320"/>
    </location>
</feature>
<dbReference type="RefSeq" id="WP_344974109.1">
    <property type="nucleotide sequence ID" value="NZ_BAAAVI010000029.1"/>
</dbReference>
<dbReference type="InterPro" id="IPR036291">
    <property type="entry name" value="NAD(P)-bd_dom_sf"/>
</dbReference>
<evidence type="ECO:0000313" key="3">
    <source>
        <dbReference type="EMBL" id="GAA2879725.1"/>
    </source>
</evidence>
<accession>A0ABN3VZS3</accession>
<dbReference type="SUPFAM" id="SSF51735">
    <property type="entry name" value="NAD(P)-binding Rossmann-fold domains"/>
    <property type="match status" value="1"/>
</dbReference>